<accession>A0A8B8C990</accession>
<feature type="compositionally biased region" description="Basic and acidic residues" evidence="1">
    <location>
        <begin position="11"/>
        <end position="25"/>
    </location>
</feature>
<evidence type="ECO:0000313" key="2">
    <source>
        <dbReference type="Proteomes" id="UP000694844"/>
    </source>
</evidence>
<organism evidence="2 3">
    <name type="scientific">Crassostrea virginica</name>
    <name type="common">Eastern oyster</name>
    <dbReference type="NCBI Taxonomy" id="6565"/>
    <lineage>
        <taxon>Eukaryota</taxon>
        <taxon>Metazoa</taxon>
        <taxon>Spiralia</taxon>
        <taxon>Lophotrochozoa</taxon>
        <taxon>Mollusca</taxon>
        <taxon>Bivalvia</taxon>
        <taxon>Autobranchia</taxon>
        <taxon>Pteriomorphia</taxon>
        <taxon>Ostreida</taxon>
        <taxon>Ostreoidea</taxon>
        <taxon>Ostreidae</taxon>
        <taxon>Crassostrea</taxon>
    </lineage>
</organism>
<feature type="compositionally biased region" description="Polar residues" evidence="1">
    <location>
        <begin position="97"/>
        <end position="123"/>
    </location>
</feature>
<feature type="compositionally biased region" description="Basic and acidic residues" evidence="1">
    <location>
        <begin position="52"/>
        <end position="64"/>
    </location>
</feature>
<name>A0A8B8C990_CRAVI</name>
<reference evidence="3" key="1">
    <citation type="submission" date="2025-08" db="UniProtKB">
        <authorList>
            <consortium name="RefSeq"/>
        </authorList>
    </citation>
    <scope>IDENTIFICATION</scope>
    <source>
        <tissue evidence="3">Whole sample</tissue>
    </source>
</reference>
<dbReference type="RefSeq" id="XP_022311331.1">
    <property type="nucleotide sequence ID" value="XM_022455623.1"/>
</dbReference>
<protein>
    <submittedName>
        <fullName evidence="3">WD repeat-containing protein JIP5-like</fullName>
    </submittedName>
</protein>
<keyword evidence="2" id="KW-1185">Reference proteome</keyword>
<feature type="region of interest" description="Disordered" evidence="1">
    <location>
        <begin position="1"/>
        <end position="151"/>
    </location>
</feature>
<dbReference type="Proteomes" id="UP000694844">
    <property type="component" value="Chromosome 10"/>
</dbReference>
<evidence type="ECO:0000313" key="3">
    <source>
        <dbReference type="RefSeq" id="XP_022311331.1"/>
    </source>
</evidence>
<dbReference type="KEGG" id="cvn:111116624"/>
<dbReference type="OrthoDB" id="6133810at2759"/>
<dbReference type="GeneID" id="111116624"/>
<sequence>MKRKGIVSDDDSSKENESKRARISNDTEDEESVSRNIEIDKAETTTENDQSPDERVEIKVERTDNITSSIPSVSEEKQDSHDESEEEEASEKVTETKISMSTELCEKTTITLYSRNENEANLNESREESETDETAAERSPSNTEQDQESQKVKDKFIYRLLRFNESYSDGLRPKNIFSRANLQNHVEEGSKGVESRYISCCKTMYALERLGRITNESSRVRVVVRINITKLDRDKVKVIDLSDCDTRRRHIHPSSRAWGFAEKFHEVILDPVSHVPKECVERIGKIHKRKFIKDEHVELD</sequence>
<evidence type="ECO:0000256" key="1">
    <source>
        <dbReference type="SAM" id="MobiDB-lite"/>
    </source>
</evidence>
<dbReference type="AlphaFoldDB" id="A0A8B8C990"/>
<proteinExistence type="predicted"/>
<gene>
    <name evidence="3" type="primary">LOC111116624</name>
</gene>